<dbReference type="EMBL" id="ML991811">
    <property type="protein sequence ID" value="KAF2232863.1"/>
    <property type="molecule type" value="Genomic_DNA"/>
</dbReference>
<evidence type="ECO:0000313" key="9">
    <source>
        <dbReference type="Proteomes" id="UP000800092"/>
    </source>
</evidence>
<evidence type="ECO:0000259" key="7">
    <source>
        <dbReference type="Pfam" id="PF08493"/>
    </source>
</evidence>
<evidence type="ECO:0000256" key="3">
    <source>
        <dbReference type="ARBA" id="ARBA00023125"/>
    </source>
</evidence>
<keyword evidence="5" id="KW-0539">Nucleus</keyword>
<evidence type="ECO:0000256" key="6">
    <source>
        <dbReference type="SAM" id="MobiDB-lite"/>
    </source>
</evidence>
<dbReference type="OrthoDB" id="2328572at2759"/>
<evidence type="ECO:0000313" key="8">
    <source>
        <dbReference type="EMBL" id="KAF2232863.1"/>
    </source>
</evidence>
<evidence type="ECO:0000256" key="5">
    <source>
        <dbReference type="ARBA" id="ARBA00023242"/>
    </source>
</evidence>
<dbReference type="GO" id="GO:0046872">
    <property type="term" value="F:metal ion binding"/>
    <property type="evidence" value="ECO:0007669"/>
    <property type="project" value="UniProtKB-KW"/>
</dbReference>
<keyword evidence="1" id="KW-0479">Metal-binding</keyword>
<feature type="region of interest" description="Disordered" evidence="6">
    <location>
        <begin position="222"/>
        <end position="262"/>
    </location>
</feature>
<organism evidence="8 9">
    <name type="scientific">Viridothelium virens</name>
    <name type="common">Speckled blister lichen</name>
    <name type="synonym">Trypethelium virens</name>
    <dbReference type="NCBI Taxonomy" id="1048519"/>
    <lineage>
        <taxon>Eukaryota</taxon>
        <taxon>Fungi</taxon>
        <taxon>Dikarya</taxon>
        <taxon>Ascomycota</taxon>
        <taxon>Pezizomycotina</taxon>
        <taxon>Dothideomycetes</taxon>
        <taxon>Dothideomycetes incertae sedis</taxon>
        <taxon>Trypetheliales</taxon>
        <taxon>Trypetheliaceae</taxon>
        <taxon>Viridothelium</taxon>
    </lineage>
</organism>
<dbReference type="GO" id="GO:0045122">
    <property type="term" value="P:aflatoxin biosynthetic process"/>
    <property type="evidence" value="ECO:0007669"/>
    <property type="project" value="InterPro"/>
</dbReference>
<keyword evidence="4" id="KW-0804">Transcription</keyword>
<keyword evidence="2" id="KW-0805">Transcription regulation</keyword>
<dbReference type="GO" id="GO:0005634">
    <property type="term" value="C:nucleus"/>
    <property type="evidence" value="ECO:0007669"/>
    <property type="project" value="InterPro"/>
</dbReference>
<evidence type="ECO:0000256" key="4">
    <source>
        <dbReference type="ARBA" id="ARBA00023163"/>
    </source>
</evidence>
<accession>A0A6A6H5Q8</accession>
<evidence type="ECO:0000256" key="2">
    <source>
        <dbReference type="ARBA" id="ARBA00023015"/>
    </source>
</evidence>
<dbReference type="Pfam" id="PF08493">
    <property type="entry name" value="AflR"/>
    <property type="match status" value="1"/>
</dbReference>
<keyword evidence="3" id="KW-0238">DNA-binding</keyword>
<evidence type="ECO:0000256" key="1">
    <source>
        <dbReference type="ARBA" id="ARBA00022723"/>
    </source>
</evidence>
<sequence length="286" mass="31029">MISLFAPKSTFPTVDDIMTDMAVLSQPSTPPATHASSLFSERRLDSSLSDPSCCCLRTALGFVQRLSPNAAAACIRSADRSTDDQTSRPLTIESIVNQNGEIIESIRSILQCPCSHDGYVLTTISLVVLKIISWYAAVARGSASPSAYNSIAEIGHADTVHQSQSWPTSTHSKRIVPFPVTVGGYCIDGGKDSHRMAAQLVLSELHRVQGLVNLFSQRLKHEGNETPVPESPFDARSSVTGDDLHSEIGKGTDSPLSPGMSDQLEDNLRRRLRAVRQELVDMLQRG</sequence>
<dbReference type="GO" id="GO:0006355">
    <property type="term" value="P:regulation of DNA-templated transcription"/>
    <property type="evidence" value="ECO:0007669"/>
    <property type="project" value="InterPro"/>
</dbReference>
<dbReference type="InterPro" id="IPR013700">
    <property type="entry name" value="AflR"/>
</dbReference>
<proteinExistence type="predicted"/>
<dbReference type="GO" id="GO:0003677">
    <property type="term" value="F:DNA binding"/>
    <property type="evidence" value="ECO:0007669"/>
    <property type="project" value="UniProtKB-KW"/>
</dbReference>
<name>A0A6A6H5Q8_VIRVR</name>
<dbReference type="Proteomes" id="UP000800092">
    <property type="component" value="Unassembled WGS sequence"/>
</dbReference>
<protein>
    <submittedName>
        <fullName evidence="8">AflR-domain-containing protein</fullName>
    </submittedName>
</protein>
<dbReference type="AlphaFoldDB" id="A0A6A6H5Q8"/>
<feature type="domain" description="Aflatoxin regulatory protein" evidence="7">
    <location>
        <begin position="51"/>
        <end position="148"/>
    </location>
</feature>
<dbReference type="PRINTS" id="PR00755">
    <property type="entry name" value="AFLATOXINBRP"/>
</dbReference>
<reference evidence="8" key="1">
    <citation type="journal article" date="2020" name="Stud. Mycol.">
        <title>101 Dothideomycetes genomes: a test case for predicting lifestyles and emergence of pathogens.</title>
        <authorList>
            <person name="Haridas S."/>
            <person name="Albert R."/>
            <person name="Binder M."/>
            <person name="Bloem J."/>
            <person name="Labutti K."/>
            <person name="Salamov A."/>
            <person name="Andreopoulos B."/>
            <person name="Baker S."/>
            <person name="Barry K."/>
            <person name="Bills G."/>
            <person name="Bluhm B."/>
            <person name="Cannon C."/>
            <person name="Castanera R."/>
            <person name="Culley D."/>
            <person name="Daum C."/>
            <person name="Ezra D."/>
            <person name="Gonzalez J."/>
            <person name="Henrissat B."/>
            <person name="Kuo A."/>
            <person name="Liang C."/>
            <person name="Lipzen A."/>
            <person name="Lutzoni F."/>
            <person name="Magnuson J."/>
            <person name="Mondo S."/>
            <person name="Nolan M."/>
            <person name="Ohm R."/>
            <person name="Pangilinan J."/>
            <person name="Park H.-J."/>
            <person name="Ramirez L."/>
            <person name="Alfaro M."/>
            <person name="Sun H."/>
            <person name="Tritt A."/>
            <person name="Yoshinaga Y."/>
            <person name="Zwiers L.-H."/>
            <person name="Turgeon B."/>
            <person name="Goodwin S."/>
            <person name="Spatafora J."/>
            <person name="Crous P."/>
            <person name="Grigoriev I."/>
        </authorList>
    </citation>
    <scope>NUCLEOTIDE SEQUENCE</scope>
    <source>
        <strain evidence="8">Tuck. ex Michener</strain>
    </source>
</reference>
<keyword evidence="9" id="KW-1185">Reference proteome</keyword>
<gene>
    <name evidence="8" type="ORF">EV356DRAFT_504573</name>
</gene>